<feature type="region of interest" description="Disordered" evidence="1">
    <location>
        <begin position="31"/>
        <end position="63"/>
    </location>
</feature>
<organism evidence="2 3">
    <name type="scientific">Mycolicibacterium chitae</name>
    <name type="common">Mycobacterium chitae</name>
    <dbReference type="NCBI Taxonomy" id="1792"/>
    <lineage>
        <taxon>Bacteria</taxon>
        <taxon>Bacillati</taxon>
        <taxon>Actinomycetota</taxon>
        <taxon>Actinomycetes</taxon>
        <taxon>Mycobacteriales</taxon>
        <taxon>Mycobacteriaceae</taxon>
        <taxon>Mycolicibacterium</taxon>
    </lineage>
</organism>
<keyword evidence="3" id="KW-1185">Reference proteome</keyword>
<evidence type="ECO:0000313" key="2">
    <source>
        <dbReference type="EMBL" id="VEG44859.1"/>
    </source>
</evidence>
<dbReference type="EMBL" id="LR134355">
    <property type="protein sequence ID" value="VEG44859.1"/>
    <property type="molecule type" value="Genomic_DNA"/>
</dbReference>
<name>A0A3S4RII5_MYCCI</name>
<dbReference type="Proteomes" id="UP000282551">
    <property type="component" value="Chromosome"/>
</dbReference>
<protein>
    <submittedName>
        <fullName evidence="2">Uncharacterized protein</fullName>
    </submittedName>
</protein>
<proteinExistence type="predicted"/>
<reference evidence="2 3" key="1">
    <citation type="submission" date="2018-12" db="EMBL/GenBank/DDBJ databases">
        <authorList>
            <consortium name="Pathogen Informatics"/>
        </authorList>
    </citation>
    <scope>NUCLEOTIDE SEQUENCE [LARGE SCALE GENOMIC DNA]</scope>
    <source>
        <strain evidence="2 3">NCTC10485</strain>
    </source>
</reference>
<evidence type="ECO:0000256" key="1">
    <source>
        <dbReference type="SAM" id="MobiDB-lite"/>
    </source>
</evidence>
<dbReference type="AlphaFoldDB" id="A0A3S4RII5"/>
<gene>
    <name evidence="2" type="ORF">NCTC10485_00310</name>
</gene>
<evidence type="ECO:0000313" key="3">
    <source>
        <dbReference type="Proteomes" id="UP000282551"/>
    </source>
</evidence>
<accession>A0A3S4RII5</accession>
<sequence>MTALGAAVFGGFFGVAVLWLFLTNDESDAAENHQWAQDRSKSASCAAGPDRSSPMLVTHSSQK</sequence>